<dbReference type="EMBL" id="JAGKQM010000013">
    <property type="protein sequence ID" value="KAH0893846.1"/>
    <property type="molecule type" value="Genomic_DNA"/>
</dbReference>
<organism evidence="1 2">
    <name type="scientific">Brassica napus</name>
    <name type="common">Rape</name>
    <dbReference type="NCBI Taxonomy" id="3708"/>
    <lineage>
        <taxon>Eukaryota</taxon>
        <taxon>Viridiplantae</taxon>
        <taxon>Streptophyta</taxon>
        <taxon>Embryophyta</taxon>
        <taxon>Tracheophyta</taxon>
        <taxon>Spermatophyta</taxon>
        <taxon>Magnoliopsida</taxon>
        <taxon>eudicotyledons</taxon>
        <taxon>Gunneridae</taxon>
        <taxon>Pentapetalae</taxon>
        <taxon>rosids</taxon>
        <taxon>malvids</taxon>
        <taxon>Brassicales</taxon>
        <taxon>Brassicaceae</taxon>
        <taxon>Brassiceae</taxon>
        <taxon>Brassica</taxon>
    </lineage>
</organism>
<keyword evidence="2" id="KW-1185">Reference proteome</keyword>
<sequence>MLKLLVCYVCLNLNQKTMCLNLNQETIFTSGSTSLPHSGAVLC</sequence>
<evidence type="ECO:0000313" key="2">
    <source>
        <dbReference type="Proteomes" id="UP000824890"/>
    </source>
</evidence>
<dbReference type="Proteomes" id="UP000824890">
    <property type="component" value="Unassembled WGS sequence"/>
</dbReference>
<reference evidence="1 2" key="1">
    <citation type="submission" date="2021-05" db="EMBL/GenBank/DDBJ databases">
        <title>Genome Assembly of Synthetic Allotetraploid Brassica napus Reveals Homoeologous Exchanges between Subgenomes.</title>
        <authorList>
            <person name="Davis J.T."/>
        </authorList>
    </citation>
    <scope>NUCLEOTIDE SEQUENCE [LARGE SCALE GENOMIC DNA]</scope>
    <source>
        <strain evidence="2">cv. Da-Ae</strain>
        <tissue evidence="1">Seedling</tissue>
    </source>
</reference>
<name>A0ABQ8AMR9_BRANA</name>
<evidence type="ECO:0000313" key="1">
    <source>
        <dbReference type="EMBL" id="KAH0893846.1"/>
    </source>
</evidence>
<accession>A0ABQ8AMR9</accession>
<protein>
    <submittedName>
        <fullName evidence="1">Uncharacterized protein</fullName>
    </submittedName>
</protein>
<comment type="caution">
    <text evidence="1">The sequence shown here is derived from an EMBL/GenBank/DDBJ whole genome shotgun (WGS) entry which is preliminary data.</text>
</comment>
<gene>
    <name evidence="1" type="ORF">HID58_056275</name>
</gene>
<proteinExistence type="predicted"/>